<keyword evidence="17" id="KW-0653">Protein transport</keyword>
<protein>
    <recommendedName>
        <fullName evidence="25">Ras-related protein Rab-35</fullName>
        <ecNumber evidence="8">3.6.5.2</ecNumber>
    </recommendedName>
</protein>
<dbReference type="EMBL" id="HBUF01358856">
    <property type="protein sequence ID" value="CAG6719466.1"/>
    <property type="molecule type" value="Transcribed_RNA"/>
</dbReference>
<comment type="cofactor">
    <cofactor evidence="1">
        <name>Mg(2+)</name>
        <dbReference type="ChEBI" id="CHEBI:18420"/>
    </cofactor>
</comment>
<keyword evidence="23" id="KW-0968">Cytoplasmic vesicle</keyword>
<proteinExistence type="inferred from homology"/>
<keyword evidence="15" id="KW-0378">Hydrolase</keyword>
<keyword evidence="11" id="KW-0597">Phosphoprotein</keyword>
<dbReference type="EMBL" id="HBUF01120003">
    <property type="protein sequence ID" value="CAG6641965.1"/>
    <property type="molecule type" value="Transcribed_RNA"/>
</dbReference>
<keyword evidence="13" id="KW-0547">Nucleotide-binding</keyword>
<evidence type="ECO:0000256" key="9">
    <source>
        <dbReference type="ARBA" id="ARBA00022448"/>
    </source>
</evidence>
<keyword evidence="9" id="KW-0813">Transport</keyword>
<keyword evidence="18" id="KW-0342">GTP-binding</keyword>
<evidence type="ECO:0000256" key="25">
    <source>
        <dbReference type="ARBA" id="ARBA00067828"/>
    </source>
</evidence>
<evidence type="ECO:0000256" key="8">
    <source>
        <dbReference type="ARBA" id="ARBA00011984"/>
    </source>
</evidence>
<dbReference type="EMBL" id="HBUF01593933">
    <property type="protein sequence ID" value="CAG6774191.1"/>
    <property type="molecule type" value="Transcribed_RNA"/>
</dbReference>
<keyword evidence="12" id="KW-0479">Metal-binding</keyword>
<evidence type="ECO:0000256" key="17">
    <source>
        <dbReference type="ARBA" id="ARBA00022927"/>
    </source>
</evidence>
<evidence type="ECO:0000256" key="22">
    <source>
        <dbReference type="ARBA" id="ARBA00023289"/>
    </source>
</evidence>
<comment type="subcellular location">
    <subcellularLocation>
        <location evidence="5">Cell membrane</location>
        <topology evidence="5">Lipid-anchor</topology>
        <orientation evidence="5">Cytoplasmic side</orientation>
    </subcellularLocation>
    <subcellularLocation>
        <location evidence="2">Cytoplasmic vesicle</location>
        <location evidence="2">Clathrin-coated vesicle</location>
    </subcellularLocation>
    <subcellularLocation>
        <location evidence="3">Endosome</location>
    </subcellularLocation>
    <subcellularLocation>
        <location evidence="4">Melanosome</location>
    </subcellularLocation>
    <subcellularLocation>
        <location evidence="6">Membrane</location>
        <location evidence="6">Clathrin-coated pit</location>
    </subcellularLocation>
</comment>
<evidence type="ECO:0000256" key="12">
    <source>
        <dbReference type="ARBA" id="ARBA00022723"/>
    </source>
</evidence>
<comment type="similarity">
    <text evidence="7">Belongs to the small GTPase superfamily. Rab family.</text>
</comment>
<dbReference type="PRINTS" id="PR00449">
    <property type="entry name" value="RASTRNSFRMNG"/>
</dbReference>
<dbReference type="EMBL" id="HBUF01358855">
    <property type="protein sequence ID" value="CAG6719464.1"/>
    <property type="molecule type" value="Transcribed_RNA"/>
</dbReference>
<accession>A0A8D8R0G1</accession>
<evidence type="ECO:0000256" key="18">
    <source>
        <dbReference type="ARBA" id="ARBA00023134"/>
    </source>
</evidence>
<dbReference type="EMBL" id="HBUF01120001">
    <property type="protein sequence ID" value="CAG6641963.1"/>
    <property type="molecule type" value="Transcribed_RNA"/>
</dbReference>
<dbReference type="PROSITE" id="PS51420">
    <property type="entry name" value="RHO"/>
    <property type="match status" value="1"/>
</dbReference>
<dbReference type="InterPro" id="IPR050227">
    <property type="entry name" value="Rab"/>
</dbReference>
<evidence type="ECO:0000256" key="20">
    <source>
        <dbReference type="ARBA" id="ARBA00023176"/>
    </source>
</evidence>
<evidence type="ECO:0000256" key="5">
    <source>
        <dbReference type="ARBA" id="ARBA00004342"/>
    </source>
</evidence>
<dbReference type="EMBL" id="HBUF01323122">
    <property type="protein sequence ID" value="CAG6695372.1"/>
    <property type="molecule type" value="Transcribed_RNA"/>
</dbReference>
<dbReference type="SMART" id="SM00176">
    <property type="entry name" value="RAN"/>
    <property type="match status" value="1"/>
</dbReference>
<reference evidence="27" key="1">
    <citation type="submission" date="2021-05" db="EMBL/GenBank/DDBJ databases">
        <authorList>
            <person name="Alioto T."/>
            <person name="Alioto T."/>
            <person name="Gomez Garrido J."/>
        </authorList>
    </citation>
    <scope>NUCLEOTIDE SEQUENCE</scope>
</reference>
<dbReference type="EMBL" id="HBUF01120000">
    <property type="protein sequence ID" value="CAG6641962.1"/>
    <property type="molecule type" value="Transcribed_RNA"/>
</dbReference>
<evidence type="ECO:0000256" key="10">
    <source>
        <dbReference type="ARBA" id="ARBA00022475"/>
    </source>
</evidence>
<keyword evidence="14" id="KW-0967">Endosome</keyword>
<evidence type="ECO:0000313" key="27">
    <source>
        <dbReference type="EMBL" id="CAG6641965.1"/>
    </source>
</evidence>
<dbReference type="PANTHER" id="PTHR47977">
    <property type="entry name" value="RAS-RELATED PROTEIN RAB"/>
    <property type="match status" value="1"/>
</dbReference>
<evidence type="ECO:0000256" key="2">
    <source>
        <dbReference type="ARBA" id="ARBA00004132"/>
    </source>
</evidence>
<keyword evidence="22" id="KW-0636">Prenylation</keyword>
<dbReference type="GO" id="GO:0005886">
    <property type="term" value="C:plasma membrane"/>
    <property type="evidence" value="ECO:0007669"/>
    <property type="project" value="UniProtKB-SubCell"/>
</dbReference>
<dbReference type="SMART" id="SM00173">
    <property type="entry name" value="RAS"/>
    <property type="match status" value="1"/>
</dbReference>
<dbReference type="GO" id="GO:0015031">
    <property type="term" value="P:protein transport"/>
    <property type="evidence" value="ECO:0007669"/>
    <property type="project" value="UniProtKB-KW"/>
</dbReference>
<comment type="catalytic activity">
    <reaction evidence="24">
        <text>GTP + H2O = GDP + phosphate + H(+)</text>
        <dbReference type="Rhea" id="RHEA:19669"/>
        <dbReference type="ChEBI" id="CHEBI:15377"/>
        <dbReference type="ChEBI" id="CHEBI:15378"/>
        <dbReference type="ChEBI" id="CHEBI:37565"/>
        <dbReference type="ChEBI" id="CHEBI:43474"/>
        <dbReference type="ChEBI" id="CHEBI:58189"/>
        <dbReference type="EC" id="3.6.5.2"/>
    </reaction>
    <physiologicalReaction direction="left-to-right" evidence="24">
        <dbReference type="Rhea" id="RHEA:19670"/>
    </physiologicalReaction>
</comment>
<keyword evidence="21" id="KW-0449">Lipoprotein</keyword>
<evidence type="ECO:0000256" key="14">
    <source>
        <dbReference type="ARBA" id="ARBA00022753"/>
    </source>
</evidence>
<dbReference type="EMBL" id="HBUF01358854">
    <property type="protein sequence ID" value="CAG6719462.1"/>
    <property type="molecule type" value="Transcribed_RNA"/>
</dbReference>
<feature type="compositionally biased region" description="Basic and acidic residues" evidence="26">
    <location>
        <begin position="173"/>
        <end position="187"/>
    </location>
</feature>
<dbReference type="GO" id="GO:0005905">
    <property type="term" value="C:clathrin-coated pit"/>
    <property type="evidence" value="ECO:0007669"/>
    <property type="project" value="UniProtKB-SubCell"/>
</dbReference>
<dbReference type="EMBL" id="HBUF01323123">
    <property type="protein sequence ID" value="CAG6695373.1"/>
    <property type="molecule type" value="Transcribed_RNA"/>
</dbReference>
<keyword evidence="20" id="KW-0168">Coated pit</keyword>
<evidence type="ECO:0000256" key="16">
    <source>
        <dbReference type="ARBA" id="ARBA00022842"/>
    </source>
</evidence>
<evidence type="ECO:0000256" key="4">
    <source>
        <dbReference type="ARBA" id="ARBA00004223"/>
    </source>
</evidence>
<dbReference type="SMART" id="SM00177">
    <property type="entry name" value="ARF"/>
    <property type="match status" value="1"/>
</dbReference>
<evidence type="ECO:0000256" key="23">
    <source>
        <dbReference type="ARBA" id="ARBA00023329"/>
    </source>
</evidence>
<dbReference type="GO" id="GO:0005525">
    <property type="term" value="F:GTP binding"/>
    <property type="evidence" value="ECO:0007669"/>
    <property type="project" value="UniProtKB-KW"/>
</dbReference>
<name>A0A8D8R0G1_9HEMI</name>
<dbReference type="SUPFAM" id="SSF52540">
    <property type="entry name" value="P-loop containing nucleoside triphosphate hydrolases"/>
    <property type="match status" value="1"/>
</dbReference>
<dbReference type="NCBIfam" id="TIGR00231">
    <property type="entry name" value="small_GTP"/>
    <property type="match status" value="1"/>
</dbReference>
<dbReference type="InterPro" id="IPR001806">
    <property type="entry name" value="Small_GTPase"/>
</dbReference>
<evidence type="ECO:0000256" key="15">
    <source>
        <dbReference type="ARBA" id="ARBA00022801"/>
    </source>
</evidence>
<evidence type="ECO:0000256" key="21">
    <source>
        <dbReference type="ARBA" id="ARBA00023288"/>
    </source>
</evidence>
<sequence>MAKDYDHLFKLLIIGDSGVGKSSLLIRFSDNTFSGNYITTIGVDFKIRTIDIQGEKVKLQIWDTAGQERFRTITSTYYRGTHGVIVVYDVTSGETFANVKRWLHEIENNCEVVNRILVGNKNDDPQQKVVLTEDAQRFANQMGIQLFETSAKDNINVEEMFMAITNQVLRAKKDQKERQGSNRDTVHVGKYQKTSGKKKCC</sequence>
<dbReference type="EMBL" id="HBUF01120004">
    <property type="protein sequence ID" value="CAG6641966.1"/>
    <property type="molecule type" value="Transcribed_RNA"/>
</dbReference>
<evidence type="ECO:0000256" key="1">
    <source>
        <dbReference type="ARBA" id="ARBA00001946"/>
    </source>
</evidence>
<dbReference type="SMART" id="SM00175">
    <property type="entry name" value="RAB"/>
    <property type="match status" value="1"/>
</dbReference>
<dbReference type="InterPro" id="IPR027417">
    <property type="entry name" value="P-loop_NTPase"/>
</dbReference>
<organism evidence="27">
    <name type="scientific">Cacopsylla melanoneura</name>
    <dbReference type="NCBI Taxonomy" id="428564"/>
    <lineage>
        <taxon>Eukaryota</taxon>
        <taxon>Metazoa</taxon>
        <taxon>Ecdysozoa</taxon>
        <taxon>Arthropoda</taxon>
        <taxon>Hexapoda</taxon>
        <taxon>Insecta</taxon>
        <taxon>Pterygota</taxon>
        <taxon>Neoptera</taxon>
        <taxon>Paraneoptera</taxon>
        <taxon>Hemiptera</taxon>
        <taxon>Sternorrhyncha</taxon>
        <taxon>Psylloidea</taxon>
        <taxon>Psyllidae</taxon>
        <taxon>Psyllinae</taxon>
        <taxon>Cacopsylla</taxon>
    </lineage>
</organism>
<dbReference type="EMBL" id="HBUF01593932">
    <property type="protein sequence ID" value="CAG6774190.1"/>
    <property type="molecule type" value="Transcribed_RNA"/>
</dbReference>
<dbReference type="AlphaFoldDB" id="A0A8D8R0G1"/>
<dbReference type="GO" id="GO:0005768">
    <property type="term" value="C:endosome"/>
    <property type="evidence" value="ECO:0007669"/>
    <property type="project" value="UniProtKB-SubCell"/>
</dbReference>
<dbReference type="Gene3D" id="3.40.50.300">
    <property type="entry name" value="P-loop containing nucleotide triphosphate hydrolases"/>
    <property type="match status" value="1"/>
</dbReference>
<feature type="region of interest" description="Disordered" evidence="26">
    <location>
        <begin position="173"/>
        <end position="201"/>
    </location>
</feature>
<keyword evidence="10" id="KW-1003">Cell membrane</keyword>
<dbReference type="FunFam" id="3.40.50.300:FF:000404">
    <property type="entry name" value="Putative ras-related protein Rab-35"/>
    <property type="match status" value="1"/>
</dbReference>
<evidence type="ECO:0000256" key="13">
    <source>
        <dbReference type="ARBA" id="ARBA00022741"/>
    </source>
</evidence>
<dbReference type="PROSITE" id="PS51419">
    <property type="entry name" value="RAB"/>
    <property type="match status" value="1"/>
</dbReference>
<dbReference type="GO" id="GO:0003925">
    <property type="term" value="F:G protein activity"/>
    <property type="evidence" value="ECO:0007669"/>
    <property type="project" value="UniProtKB-EC"/>
</dbReference>
<dbReference type="SMART" id="SM00174">
    <property type="entry name" value="RHO"/>
    <property type="match status" value="1"/>
</dbReference>
<evidence type="ECO:0000256" key="24">
    <source>
        <dbReference type="ARBA" id="ARBA00047660"/>
    </source>
</evidence>
<dbReference type="EMBL" id="HBUF01120002">
    <property type="protein sequence ID" value="CAG6641964.1"/>
    <property type="molecule type" value="Transcribed_RNA"/>
</dbReference>
<dbReference type="Pfam" id="PF00071">
    <property type="entry name" value="Ras"/>
    <property type="match status" value="1"/>
</dbReference>
<dbReference type="PROSITE" id="PS51421">
    <property type="entry name" value="RAS"/>
    <property type="match status" value="1"/>
</dbReference>
<evidence type="ECO:0000256" key="3">
    <source>
        <dbReference type="ARBA" id="ARBA00004177"/>
    </source>
</evidence>
<evidence type="ECO:0000256" key="26">
    <source>
        <dbReference type="SAM" id="MobiDB-lite"/>
    </source>
</evidence>
<keyword evidence="19" id="KW-0472">Membrane</keyword>
<keyword evidence="16" id="KW-0460">Magnesium</keyword>
<evidence type="ECO:0000256" key="11">
    <source>
        <dbReference type="ARBA" id="ARBA00022553"/>
    </source>
</evidence>
<dbReference type="GO" id="GO:0030136">
    <property type="term" value="C:clathrin-coated vesicle"/>
    <property type="evidence" value="ECO:0007669"/>
    <property type="project" value="UniProtKB-SubCell"/>
</dbReference>
<dbReference type="EC" id="3.6.5.2" evidence="8"/>
<evidence type="ECO:0000256" key="7">
    <source>
        <dbReference type="ARBA" id="ARBA00006270"/>
    </source>
</evidence>
<evidence type="ECO:0000256" key="6">
    <source>
        <dbReference type="ARBA" id="ARBA00004600"/>
    </source>
</evidence>
<dbReference type="InterPro" id="IPR005225">
    <property type="entry name" value="Small_GTP-bd"/>
</dbReference>
<evidence type="ECO:0000256" key="19">
    <source>
        <dbReference type="ARBA" id="ARBA00023136"/>
    </source>
</evidence>
<dbReference type="GO" id="GO:0046872">
    <property type="term" value="F:metal ion binding"/>
    <property type="evidence" value="ECO:0007669"/>
    <property type="project" value="UniProtKB-KW"/>
</dbReference>